<dbReference type="EMBL" id="AAOE01000019">
    <property type="protein sequence ID" value="EAR08558.1"/>
    <property type="molecule type" value="Genomic_DNA"/>
</dbReference>
<comment type="caution">
    <text evidence="2">Lacks conserved residue(s) required for the propagation of feature annotation.</text>
</comment>
<evidence type="ECO:0000256" key="1">
    <source>
        <dbReference type="ARBA" id="ARBA00023098"/>
    </source>
</evidence>
<dbReference type="SUPFAM" id="SSF52151">
    <property type="entry name" value="FabD/lysophospholipase-like"/>
    <property type="match status" value="1"/>
</dbReference>
<dbReference type="InterPro" id="IPR016035">
    <property type="entry name" value="Acyl_Trfase/lysoPLipase"/>
</dbReference>
<protein>
    <submittedName>
        <fullName evidence="5">Predicted esterase of the alpha-beta hydrolase superfamily protein</fullName>
    </submittedName>
</protein>
<keyword evidence="1 2" id="KW-0443">Lipid metabolism</keyword>
<proteinExistence type="predicted"/>
<sequence length="399" mass="45058">MGVQHHIGQPTIALALAGGGPMGGLYELGALLALQQALPSIRLHHLPMYVGVSAGSVIASALANQFSIREIADNLLRPDDVEHPIHPSLFYSPAWGEYRHRITSIPGLTWQAIYDYLRNPRDESLLESFTRLKQVLPAGFFDNRPIERYLRKLFQQYGITNDFRKLDTQLMIVAADLDCGRSVVFGHPEWDDVPISTAVQASTCVPGLYVPVRIHDHYFVDGILYKTVHASAALDAGADLVFCFNPIVPYCNRQFLPDAPEQTSIIREGSVGIISQAIRAMVHSRSVTGFRQYQRDYPDKDIILFEPKPDDAVWFFANEFSFRNRVQMVDSAYRATLADISQRQDELNGMLAPYGLAIQPEHLNDGPSLPESIRQRRRLSPHMKRLRTSLDRLENQYMD</sequence>
<accession>A4BH59</accession>
<dbReference type="GO" id="GO:0016042">
    <property type="term" value="P:lipid catabolic process"/>
    <property type="evidence" value="ECO:0007669"/>
    <property type="project" value="UniProtKB-UniRule"/>
</dbReference>
<feature type="domain" description="PNPLA" evidence="4">
    <location>
        <begin position="15"/>
        <end position="235"/>
    </location>
</feature>
<gene>
    <name evidence="5" type="ORF">MED297_15090</name>
</gene>
<dbReference type="Gene3D" id="3.40.1090.10">
    <property type="entry name" value="Cytosolic phospholipase A2 catalytic domain"/>
    <property type="match status" value="2"/>
</dbReference>
<dbReference type="HOGENOM" id="CLU_055284_2_0_6"/>
<keyword evidence="6" id="KW-1185">Reference proteome</keyword>
<dbReference type="InterPro" id="IPR002641">
    <property type="entry name" value="PNPLA_dom"/>
</dbReference>
<keyword evidence="3" id="KW-1133">Transmembrane helix</keyword>
<evidence type="ECO:0000259" key="4">
    <source>
        <dbReference type="PROSITE" id="PS51635"/>
    </source>
</evidence>
<dbReference type="Proteomes" id="UP000005953">
    <property type="component" value="Unassembled WGS sequence"/>
</dbReference>
<organism evidence="5 6">
    <name type="scientific">Reinekea blandensis MED297</name>
    <dbReference type="NCBI Taxonomy" id="314283"/>
    <lineage>
        <taxon>Bacteria</taxon>
        <taxon>Pseudomonadati</taxon>
        <taxon>Pseudomonadota</taxon>
        <taxon>Gammaproteobacteria</taxon>
        <taxon>Oceanospirillales</taxon>
        <taxon>Saccharospirillaceae</taxon>
        <taxon>Reinekea</taxon>
    </lineage>
</organism>
<evidence type="ECO:0000256" key="2">
    <source>
        <dbReference type="PROSITE-ProRule" id="PRU01161"/>
    </source>
</evidence>
<keyword evidence="2 5" id="KW-0378">Hydrolase</keyword>
<evidence type="ECO:0000313" key="6">
    <source>
        <dbReference type="Proteomes" id="UP000005953"/>
    </source>
</evidence>
<keyword evidence="3" id="KW-0472">Membrane</keyword>
<feature type="transmembrane region" description="Helical" evidence="3">
    <location>
        <begin position="12"/>
        <end position="34"/>
    </location>
</feature>
<keyword evidence="3" id="KW-0812">Transmembrane</keyword>
<keyword evidence="2" id="KW-0442">Lipid degradation</keyword>
<dbReference type="PROSITE" id="PS51635">
    <property type="entry name" value="PNPLA"/>
    <property type="match status" value="1"/>
</dbReference>
<dbReference type="OrthoDB" id="9798773at2"/>
<dbReference type="GO" id="GO:0016787">
    <property type="term" value="F:hydrolase activity"/>
    <property type="evidence" value="ECO:0007669"/>
    <property type="project" value="UniProtKB-UniRule"/>
</dbReference>
<comment type="caution">
    <text evidence="5">The sequence shown here is derived from an EMBL/GenBank/DDBJ whole genome shotgun (WGS) entry which is preliminary data.</text>
</comment>
<reference evidence="5 6" key="1">
    <citation type="submission" date="2006-02" db="EMBL/GenBank/DDBJ databases">
        <authorList>
            <person name="Pinhassi J."/>
            <person name="Pedros-Alio C."/>
            <person name="Ferriera S."/>
            <person name="Johnson J."/>
            <person name="Kravitz S."/>
            <person name="Halpern A."/>
            <person name="Remington K."/>
            <person name="Beeson K."/>
            <person name="Tran B."/>
            <person name="Rogers Y.-H."/>
            <person name="Friedman R."/>
            <person name="Venter J.C."/>
        </authorList>
    </citation>
    <scope>NUCLEOTIDE SEQUENCE [LARGE SCALE GENOMIC DNA]</scope>
    <source>
        <strain evidence="5 6">MED297</strain>
    </source>
</reference>
<feature type="short sequence motif" description="GXSXG" evidence="2">
    <location>
        <begin position="51"/>
        <end position="55"/>
    </location>
</feature>
<feature type="active site" description="Nucleophile" evidence="2">
    <location>
        <position position="53"/>
    </location>
</feature>
<dbReference type="AlphaFoldDB" id="A4BH59"/>
<evidence type="ECO:0000313" key="5">
    <source>
        <dbReference type="EMBL" id="EAR08558.1"/>
    </source>
</evidence>
<feature type="active site" description="Proton acceptor" evidence="2">
    <location>
        <position position="221"/>
    </location>
</feature>
<dbReference type="Pfam" id="PF01734">
    <property type="entry name" value="Patatin"/>
    <property type="match status" value="1"/>
</dbReference>
<dbReference type="RefSeq" id="WP_008043092.1">
    <property type="nucleotide sequence ID" value="NZ_CH724150.1"/>
</dbReference>
<name>A4BH59_9GAMM</name>
<evidence type="ECO:0000256" key="3">
    <source>
        <dbReference type="SAM" id="Phobius"/>
    </source>
</evidence>
<dbReference type="STRING" id="314283.MED297_15090"/>